<dbReference type="InterPro" id="IPR005546">
    <property type="entry name" value="Autotransporte_beta"/>
</dbReference>
<evidence type="ECO:0000313" key="3">
    <source>
        <dbReference type="EMBL" id="QDE38343.1"/>
    </source>
</evidence>
<dbReference type="Pfam" id="PF03797">
    <property type="entry name" value="Autotransporter"/>
    <property type="match status" value="1"/>
</dbReference>
<sequence length="337" mass="34786">MTSPCPAASRPKLTLVAALGAGVGLFLPHLAHAATDDGTLLVSSRTALLDDSRQIRASVLRHSLVQAAGGAQDDGMWTSTWGHWGDHDGNASAARLRNNGGGVLGGVDRAVGEVHIGAMAGAGNLTARAAGGDVQAQSSILGAYVATESGHWQWQGGVSYTWSQMDSHRRTLPGVASARYSGGIAQGWADGGYRIATARGSVTPFVNLARAQLFQDAINENNAASALHTDATHGHVDIGTLGIRGAMQFQDGVVGHAGIGYQRAWGDDVRPSDMQRLVNGGDPFQAIGVPTPRNAAVADLGIAFATSKGTSVDASYRGMFGGGAKDQALRVSVTIKW</sequence>
<feature type="chain" id="PRO_5021497458" evidence="1">
    <location>
        <begin position="34"/>
        <end position="337"/>
    </location>
</feature>
<gene>
    <name evidence="3" type="ORF">FIV34_03570</name>
</gene>
<dbReference type="InterPro" id="IPR036709">
    <property type="entry name" value="Autotransporte_beta_dom_sf"/>
</dbReference>
<dbReference type="RefSeq" id="WP_139979749.1">
    <property type="nucleotide sequence ID" value="NZ_CP041046.1"/>
</dbReference>
<feature type="domain" description="Autotransporter" evidence="2">
    <location>
        <begin position="69"/>
        <end position="337"/>
    </location>
</feature>
<keyword evidence="1" id="KW-0732">Signal</keyword>
<proteinExistence type="predicted"/>
<dbReference type="GO" id="GO:0019867">
    <property type="term" value="C:outer membrane"/>
    <property type="evidence" value="ECO:0007669"/>
    <property type="project" value="InterPro"/>
</dbReference>
<feature type="signal peptide" evidence="1">
    <location>
        <begin position="1"/>
        <end position="33"/>
    </location>
</feature>
<dbReference type="SUPFAM" id="SSF103515">
    <property type="entry name" value="Autotransporter"/>
    <property type="match status" value="1"/>
</dbReference>
<organism evidence="3 4">
    <name type="scientific">Luteibacter pinisoli</name>
    <dbReference type="NCBI Taxonomy" id="2589080"/>
    <lineage>
        <taxon>Bacteria</taxon>
        <taxon>Pseudomonadati</taxon>
        <taxon>Pseudomonadota</taxon>
        <taxon>Gammaproteobacteria</taxon>
        <taxon>Lysobacterales</taxon>
        <taxon>Rhodanobacteraceae</taxon>
        <taxon>Luteibacter</taxon>
    </lineage>
</organism>
<dbReference type="NCBIfam" id="TIGR01414">
    <property type="entry name" value="autotrans_barl"/>
    <property type="match status" value="1"/>
</dbReference>
<dbReference type="Proteomes" id="UP000316093">
    <property type="component" value="Chromosome"/>
</dbReference>
<protein>
    <submittedName>
        <fullName evidence="3">Autotransporter outer membrane beta-barrel domain-containing protein</fullName>
    </submittedName>
</protein>
<dbReference type="Gene3D" id="2.40.128.130">
    <property type="entry name" value="Autotransporter beta-domain"/>
    <property type="match status" value="1"/>
</dbReference>
<dbReference type="KEGG" id="lpy:FIV34_03570"/>
<keyword evidence="4" id="KW-1185">Reference proteome</keyword>
<evidence type="ECO:0000256" key="1">
    <source>
        <dbReference type="SAM" id="SignalP"/>
    </source>
</evidence>
<dbReference type="OrthoDB" id="5927866at2"/>
<dbReference type="PROSITE" id="PS51208">
    <property type="entry name" value="AUTOTRANSPORTER"/>
    <property type="match status" value="1"/>
</dbReference>
<evidence type="ECO:0000313" key="4">
    <source>
        <dbReference type="Proteomes" id="UP000316093"/>
    </source>
</evidence>
<dbReference type="EMBL" id="CP041046">
    <property type="protein sequence ID" value="QDE38343.1"/>
    <property type="molecule type" value="Genomic_DNA"/>
</dbReference>
<reference evidence="3 4" key="1">
    <citation type="submission" date="2019-06" db="EMBL/GenBank/DDBJ databases">
        <title>A complete genome sequence for Luteibacter pinisoli MAH-14.</title>
        <authorList>
            <person name="Baltrus D.A."/>
        </authorList>
    </citation>
    <scope>NUCLEOTIDE SEQUENCE [LARGE SCALE GENOMIC DNA]</scope>
    <source>
        <strain evidence="3 4">MAH-14</strain>
    </source>
</reference>
<name>A0A4Y5Z1Q1_9GAMM</name>
<accession>A0A4Y5Z1Q1</accession>
<evidence type="ECO:0000259" key="2">
    <source>
        <dbReference type="PROSITE" id="PS51208"/>
    </source>
</evidence>
<dbReference type="AlphaFoldDB" id="A0A4Y5Z1Q1"/>
<dbReference type="InterPro" id="IPR006315">
    <property type="entry name" value="OM_autotransptr_brl_dom"/>
</dbReference>
<dbReference type="SMART" id="SM00869">
    <property type="entry name" value="Autotransporter"/>
    <property type="match status" value="1"/>
</dbReference>